<proteinExistence type="predicted"/>
<dbReference type="Pfam" id="PF24864">
    <property type="entry name" value="DUF7730"/>
    <property type="match status" value="1"/>
</dbReference>
<dbReference type="InterPro" id="IPR056632">
    <property type="entry name" value="DUF7730"/>
</dbReference>
<dbReference type="EMBL" id="WWBZ02000073">
    <property type="protein sequence ID" value="KAF4301899.1"/>
    <property type="molecule type" value="Genomic_DNA"/>
</dbReference>
<evidence type="ECO:0000313" key="4">
    <source>
        <dbReference type="Proteomes" id="UP000572817"/>
    </source>
</evidence>
<keyword evidence="4" id="KW-1185">Reference proteome</keyword>
<feature type="domain" description="DUF7730" evidence="2">
    <location>
        <begin position="33"/>
        <end position="149"/>
    </location>
</feature>
<feature type="region of interest" description="Disordered" evidence="1">
    <location>
        <begin position="1"/>
        <end position="30"/>
    </location>
</feature>
<name>A0A8H4MWW1_9PEZI</name>
<evidence type="ECO:0000313" key="3">
    <source>
        <dbReference type="EMBL" id="KAF4301899.1"/>
    </source>
</evidence>
<dbReference type="InterPro" id="IPR038883">
    <property type="entry name" value="AN11006-like"/>
</dbReference>
<comment type="caution">
    <text evidence="3">The sequence shown here is derived from an EMBL/GenBank/DDBJ whole genome shotgun (WGS) entry which is preliminary data.</text>
</comment>
<gene>
    <name evidence="3" type="ORF">GTA08_BOTSDO10409</name>
</gene>
<protein>
    <recommendedName>
        <fullName evidence="2">DUF7730 domain-containing protein</fullName>
    </recommendedName>
</protein>
<reference evidence="3" key="1">
    <citation type="submission" date="2020-04" db="EMBL/GenBank/DDBJ databases">
        <title>Genome Assembly and Annotation of Botryosphaeria dothidea sdau 11-99, a Latent Pathogen of Apple Fruit Ring Rot in China.</title>
        <authorList>
            <person name="Yu C."/>
            <person name="Diao Y."/>
            <person name="Lu Q."/>
            <person name="Zhao J."/>
            <person name="Cui S."/>
            <person name="Peng C."/>
            <person name="He B."/>
            <person name="Liu H."/>
        </authorList>
    </citation>
    <scope>NUCLEOTIDE SEQUENCE [LARGE SCALE GENOMIC DNA]</scope>
    <source>
        <strain evidence="3">Sdau11-99</strain>
    </source>
</reference>
<dbReference type="Proteomes" id="UP000572817">
    <property type="component" value="Unassembled WGS sequence"/>
</dbReference>
<dbReference type="AlphaFoldDB" id="A0A8H4MWW1"/>
<dbReference type="PANTHER" id="PTHR42085:SF1">
    <property type="entry name" value="F-BOX DOMAIN-CONTAINING PROTEIN"/>
    <property type="match status" value="1"/>
</dbReference>
<dbReference type="OrthoDB" id="5420711at2759"/>
<evidence type="ECO:0000256" key="1">
    <source>
        <dbReference type="SAM" id="MobiDB-lite"/>
    </source>
</evidence>
<dbReference type="PANTHER" id="PTHR42085">
    <property type="entry name" value="F-BOX DOMAIN-CONTAINING PROTEIN"/>
    <property type="match status" value="1"/>
</dbReference>
<accession>A0A8H4MWW1</accession>
<feature type="compositionally biased region" description="Polar residues" evidence="1">
    <location>
        <begin position="17"/>
        <end position="30"/>
    </location>
</feature>
<organism evidence="3 4">
    <name type="scientific">Botryosphaeria dothidea</name>
    <dbReference type="NCBI Taxonomy" id="55169"/>
    <lineage>
        <taxon>Eukaryota</taxon>
        <taxon>Fungi</taxon>
        <taxon>Dikarya</taxon>
        <taxon>Ascomycota</taxon>
        <taxon>Pezizomycotina</taxon>
        <taxon>Dothideomycetes</taxon>
        <taxon>Dothideomycetes incertae sedis</taxon>
        <taxon>Botryosphaeriales</taxon>
        <taxon>Botryosphaeriaceae</taxon>
        <taxon>Botryosphaeria</taxon>
    </lineage>
</organism>
<sequence>MLPPSTGQLMAGHEAAQTHSSNASIAPSQSNTTHSRFLDLARELRDMIYELLLVYKDPKDTAIMLCEVSRLRFARRQRDTFVAYEGPDDIQQQLMSYEAQIDSDLLQRSSLSILKVNRQIYHEAAATFYSKNHFSFQSFPRWEGLSSILTFLTFWTDRSDYVLANIRTEGYRSHTHDGELSTLMTFIGHDMSQLQHITLNLQGLPISVRASDTTFAEFQRPKHKGRYPWCLALIQLRELKSLHIRHRVDHEALPFRVSPSPALECMASFAGFVRAHILQGGENLGVRNLRGHSRHVAEFTFGTWKRKIERFILLECHDNEKGESLLQPVTRLSPRREGALELLLSHRPEKDRQESVNEIRQIVSEGDHPFTIYADDVYENAPDWDMNDDGGNDSLNGEDLSGLDTDYIMDDRLLAHSSSL</sequence>
<evidence type="ECO:0000259" key="2">
    <source>
        <dbReference type="Pfam" id="PF24864"/>
    </source>
</evidence>